<evidence type="ECO:0000313" key="2">
    <source>
        <dbReference type="Proteomes" id="UP000789901"/>
    </source>
</evidence>
<comment type="caution">
    <text evidence="1">The sequence shown here is derived from an EMBL/GenBank/DDBJ whole genome shotgun (WGS) entry which is preliminary data.</text>
</comment>
<organism evidence="1 2">
    <name type="scientific">Gigaspora margarita</name>
    <dbReference type="NCBI Taxonomy" id="4874"/>
    <lineage>
        <taxon>Eukaryota</taxon>
        <taxon>Fungi</taxon>
        <taxon>Fungi incertae sedis</taxon>
        <taxon>Mucoromycota</taxon>
        <taxon>Glomeromycotina</taxon>
        <taxon>Glomeromycetes</taxon>
        <taxon>Diversisporales</taxon>
        <taxon>Gigasporaceae</taxon>
        <taxon>Gigaspora</taxon>
    </lineage>
</organism>
<dbReference type="EMBL" id="CAJVQB010068493">
    <property type="protein sequence ID" value="CAG8842280.1"/>
    <property type="molecule type" value="Genomic_DNA"/>
</dbReference>
<name>A0ABN7WYV7_GIGMA</name>
<keyword evidence="2" id="KW-1185">Reference proteome</keyword>
<feature type="non-terminal residue" evidence="1">
    <location>
        <position position="1"/>
    </location>
</feature>
<feature type="non-terminal residue" evidence="1">
    <location>
        <position position="77"/>
    </location>
</feature>
<accession>A0ABN7WYV7</accession>
<reference evidence="1 2" key="1">
    <citation type="submission" date="2021-06" db="EMBL/GenBank/DDBJ databases">
        <authorList>
            <person name="Kallberg Y."/>
            <person name="Tangrot J."/>
            <person name="Rosling A."/>
        </authorList>
    </citation>
    <scope>NUCLEOTIDE SEQUENCE [LARGE SCALE GENOMIC DNA]</scope>
    <source>
        <strain evidence="1 2">120-4 pot B 10/14</strain>
    </source>
</reference>
<dbReference type="Proteomes" id="UP000789901">
    <property type="component" value="Unassembled WGS sequence"/>
</dbReference>
<gene>
    <name evidence="1" type="ORF">GMARGA_LOCUS35900</name>
</gene>
<sequence>IISDDQSFVVVENKNFQTMIERLNNIAKISSANTIYNKIINIFNYEQANLQKKLQEILGKISFTLILELLKIKNYLL</sequence>
<evidence type="ECO:0000313" key="1">
    <source>
        <dbReference type="EMBL" id="CAG8842280.1"/>
    </source>
</evidence>
<proteinExistence type="predicted"/>
<protein>
    <submittedName>
        <fullName evidence="1">23084_t:CDS:1</fullName>
    </submittedName>
</protein>